<dbReference type="OrthoDB" id="8479795at2"/>
<accession>A0A1Y6FA31</accession>
<evidence type="ECO:0000313" key="4">
    <source>
        <dbReference type="Proteomes" id="UP000194420"/>
    </source>
</evidence>
<evidence type="ECO:0000313" key="3">
    <source>
        <dbReference type="EMBL" id="SMQ69622.1"/>
    </source>
</evidence>
<dbReference type="InterPro" id="IPR010127">
    <property type="entry name" value="Phasin_subfam-1"/>
</dbReference>
<protein>
    <submittedName>
        <fullName evidence="3">Phasin family protein</fullName>
    </submittedName>
</protein>
<name>A0A1Y6FA31_9SPHN</name>
<feature type="region of interest" description="Disordered" evidence="1">
    <location>
        <begin position="18"/>
        <end position="112"/>
    </location>
</feature>
<dbReference type="AlphaFoldDB" id="A0A1Y6FA31"/>
<keyword evidence="4" id="KW-1185">Reference proteome</keyword>
<gene>
    <name evidence="3" type="ORF">SAMN06297468_1806</name>
</gene>
<dbReference type="RefSeq" id="WP_086437675.1">
    <property type="nucleotide sequence ID" value="NZ_FXWG01000002.1"/>
</dbReference>
<dbReference type="NCBIfam" id="TIGR01841">
    <property type="entry name" value="phasin"/>
    <property type="match status" value="1"/>
</dbReference>
<evidence type="ECO:0000259" key="2">
    <source>
        <dbReference type="Pfam" id="PF09361"/>
    </source>
</evidence>
<reference evidence="4" key="1">
    <citation type="submission" date="2017-04" db="EMBL/GenBank/DDBJ databases">
        <authorList>
            <person name="Varghese N."/>
            <person name="Submissions S."/>
        </authorList>
    </citation>
    <scope>NUCLEOTIDE SEQUENCE [LARGE SCALE GENOMIC DNA]</scope>
</reference>
<dbReference type="InterPro" id="IPR018968">
    <property type="entry name" value="Phasin"/>
</dbReference>
<feature type="compositionally biased region" description="Basic residues" evidence="1">
    <location>
        <begin position="60"/>
        <end position="104"/>
    </location>
</feature>
<proteinExistence type="predicted"/>
<sequence length="270" mass="28138">MADDAKSKIDAAAEKAYAEAAAKSNVSEKAVEKAVEADAPKADVKLEAVEKAVEAPAKKAAPKAKPAPKKKAVAKKAAPKKKAVAKKAAPKKTAAKKPAPKKASAKAAAKTSTNPVTKIKDTVMAKAKTTEYTKAAKEMAADVQGRLKSAYAKTGEFAGEVTEFNKANLEAVVASGKVFFSGAQDLVKEDVANSKAAVETVTADVKKMASVKSPTELMQLQGELARRNFDAAVSFGSKRTEALLKLYNDAFAPISNRMSVAAEKISKAAA</sequence>
<dbReference type="EMBL" id="FXWG01000002">
    <property type="protein sequence ID" value="SMQ69622.1"/>
    <property type="molecule type" value="Genomic_DNA"/>
</dbReference>
<feature type="domain" description="Phasin" evidence="2">
    <location>
        <begin position="160"/>
        <end position="258"/>
    </location>
</feature>
<dbReference type="Proteomes" id="UP000194420">
    <property type="component" value="Unassembled WGS sequence"/>
</dbReference>
<dbReference type="Pfam" id="PF09361">
    <property type="entry name" value="Phasin_2"/>
    <property type="match status" value="1"/>
</dbReference>
<evidence type="ECO:0000256" key="1">
    <source>
        <dbReference type="SAM" id="MobiDB-lite"/>
    </source>
</evidence>
<feature type="compositionally biased region" description="Basic and acidic residues" evidence="1">
    <location>
        <begin position="29"/>
        <end position="57"/>
    </location>
</feature>
<organism evidence="3 4">
    <name type="scientific">Altererythrobacter xiamenensis</name>
    <dbReference type="NCBI Taxonomy" id="1316679"/>
    <lineage>
        <taxon>Bacteria</taxon>
        <taxon>Pseudomonadati</taxon>
        <taxon>Pseudomonadota</taxon>
        <taxon>Alphaproteobacteria</taxon>
        <taxon>Sphingomonadales</taxon>
        <taxon>Erythrobacteraceae</taxon>
        <taxon>Altererythrobacter</taxon>
    </lineage>
</organism>